<feature type="transmembrane region" description="Helical" evidence="2">
    <location>
        <begin position="154"/>
        <end position="175"/>
    </location>
</feature>
<dbReference type="OrthoDB" id="2589563at2759"/>
<dbReference type="InParanoid" id="A0A3N4M154"/>
<reference evidence="3 4" key="1">
    <citation type="journal article" date="2018" name="Nat. Ecol. Evol.">
        <title>Pezizomycetes genomes reveal the molecular basis of ectomycorrhizal truffle lifestyle.</title>
        <authorList>
            <person name="Murat C."/>
            <person name="Payen T."/>
            <person name="Noel B."/>
            <person name="Kuo A."/>
            <person name="Morin E."/>
            <person name="Chen J."/>
            <person name="Kohler A."/>
            <person name="Krizsan K."/>
            <person name="Balestrini R."/>
            <person name="Da Silva C."/>
            <person name="Montanini B."/>
            <person name="Hainaut M."/>
            <person name="Levati E."/>
            <person name="Barry K.W."/>
            <person name="Belfiori B."/>
            <person name="Cichocki N."/>
            <person name="Clum A."/>
            <person name="Dockter R.B."/>
            <person name="Fauchery L."/>
            <person name="Guy J."/>
            <person name="Iotti M."/>
            <person name="Le Tacon F."/>
            <person name="Lindquist E.A."/>
            <person name="Lipzen A."/>
            <person name="Malagnac F."/>
            <person name="Mello A."/>
            <person name="Molinier V."/>
            <person name="Miyauchi S."/>
            <person name="Poulain J."/>
            <person name="Riccioni C."/>
            <person name="Rubini A."/>
            <person name="Sitrit Y."/>
            <person name="Splivallo R."/>
            <person name="Traeger S."/>
            <person name="Wang M."/>
            <person name="Zifcakova L."/>
            <person name="Wipf D."/>
            <person name="Zambonelli A."/>
            <person name="Paolocci F."/>
            <person name="Nowrousian M."/>
            <person name="Ottonello S."/>
            <person name="Baldrian P."/>
            <person name="Spatafora J.W."/>
            <person name="Henrissat B."/>
            <person name="Nagy L.G."/>
            <person name="Aury J.M."/>
            <person name="Wincker P."/>
            <person name="Grigoriev I.V."/>
            <person name="Bonfante P."/>
            <person name="Martin F.M."/>
        </authorList>
    </citation>
    <scope>NUCLEOTIDE SEQUENCE [LARGE SCALE GENOMIC DNA]</scope>
    <source>
        <strain evidence="3 4">ATCC MYA-4762</strain>
    </source>
</reference>
<sequence length="308" mass="35143">MEGGQWKSVRTLPTWVQRREEEDEDEDEPVRPLSQISTPPMAHRRPPERSAHDADRETAPFTVSPVPETASRWRTFAYGSLVPPPTSHSEKLKKEDNWLDEQGDLDGPWLASNRDPENDGGSNDDDLLFVSAKTRRRWHKRIYIMLLNNPMVPLTFRAIIWTLSLVALALAVSVFQHSNDFKVPQKPSTIMAIVVDGVALIYLIWITYDEYSGKPLGLRSPKAKMKLIMFDLLFIIFDSANLSLAFDTLFDTRWSCRKQVVADENLAKTVEPIARQRALASFLFLALCGWILTFTISVFRLVERVSKA</sequence>
<evidence type="ECO:0000313" key="3">
    <source>
        <dbReference type="EMBL" id="RPB28896.1"/>
    </source>
</evidence>
<proteinExistence type="predicted"/>
<dbReference type="InterPro" id="IPR037737">
    <property type="entry name" value="Srf1"/>
</dbReference>
<feature type="transmembrane region" description="Helical" evidence="2">
    <location>
        <begin position="227"/>
        <end position="246"/>
    </location>
</feature>
<dbReference type="PANTHER" id="PTHR36819:SF1">
    <property type="entry name" value="REGULATOR OF PHOSPHOLIPASE D SRF1"/>
    <property type="match status" value="1"/>
</dbReference>
<organism evidence="3 4">
    <name type="scientific">Terfezia boudieri ATCC MYA-4762</name>
    <dbReference type="NCBI Taxonomy" id="1051890"/>
    <lineage>
        <taxon>Eukaryota</taxon>
        <taxon>Fungi</taxon>
        <taxon>Dikarya</taxon>
        <taxon>Ascomycota</taxon>
        <taxon>Pezizomycotina</taxon>
        <taxon>Pezizomycetes</taxon>
        <taxon>Pezizales</taxon>
        <taxon>Pezizaceae</taxon>
        <taxon>Terfezia</taxon>
    </lineage>
</organism>
<evidence type="ECO:0000313" key="4">
    <source>
        <dbReference type="Proteomes" id="UP000267821"/>
    </source>
</evidence>
<evidence type="ECO:0008006" key="5">
    <source>
        <dbReference type="Google" id="ProtNLM"/>
    </source>
</evidence>
<evidence type="ECO:0000256" key="2">
    <source>
        <dbReference type="SAM" id="Phobius"/>
    </source>
</evidence>
<dbReference type="Proteomes" id="UP000267821">
    <property type="component" value="Unassembled WGS sequence"/>
</dbReference>
<feature type="region of interest" description="Disordered" evidence="1">
    <location>
        <begin position="1"/>
        <end position="66"/>
    </location>
</feature>
<feature type="region of interest" description="Disordered" evidence="1">
    <location>
        <begin position="103"/>
        <end position="124"/>
    </location>
</feature>
<gene>
    <name evidence="3" type="ORF">L211DRAFT_855091</name>
</gene>
<protein>
    <recommendedName>
        <fullName evidence="5">Regulator of phospholipase D SRF1</fullName>
    </recommendedName>
</protein>
<dbReference type="GO" id="GO:0000324">
    <property type="term" value="C:fungal-type vacuole"/>
    <property type="evidence" value="ECO:0007669"/>
    <property type="project" value="TreeGrafter"/>
</dbReference>
<keyword evidence="2" id="KW-0472">Membrane</keyword>
<keyword evidence="2" id="KW-0812">Transmembrane</keyword>
<accession>A0A3N4M154</accession>
<feature type="transmembrane region" description="Helical" evidence="2">
    <location>
        <begin position="187"/>
        <end position="206"/>
    </location>
</feature>
<evidence type="ECO:0000256" key="1">
    <source>
        <dbReference type="SAM" id="MobiDB-lite"/>
    </source>
</evidence>
<keyword evidence="4" id="KW-1185">Reference proteome</keyword>
<keyword evidence="2" id="KW-1133">Transmembrane helix</keyword>
<dbReference type="EMBL" id="ML121528">
    <property type="protein sequence ID" value="RPB28896.1"/>
    <property type="molecule type" value="Genomic_DNA"/>
</dbReference>
<dbReference type="GO" id="GO:0071944">
    <property type="term" value="C:cell periphery"/>
    <property type="evidence" value="ECO:0007669"/>
    <property type="project" value="TreeGrafter"/>
</dbReference>
<feature type="compositionally biased region" description="Basic and acidic residues" evidence="1">
    <location>
        <begin position="45"/>
        <end position="58"/>
    </location>
</feature>
<dbReference type="AlphaFoldDB" id="A0A3N4M154"/>
<name>A0A3N4M154_9PEZI</name>
<feature type="transmembrane region" description="Helical" evidence="2">
    <location>
        <begin position="278"/>
        <end position="302"/>
    </location>
</feature>
<dbReference type="PANTHER" id="PTHR36819">
    <property type="entry name" value="REGULATOR OF PHOSPHOLIPASE D SRF1"/>
    <property type="match status" value="1"/>
</dbReference>